<protein>
    <recommendedName>
        <fullName evidence="1">SNTX MACPF/CDC-like domain-containing protein</fullName>
    </recommendedName>
</protein>
<dbReference type="PANTHER" id="PTHR31594:SF14">
    <property type="entry name" value="FIBRONECTIN TYPE-III DOMAIN-CONTAINING PROTEIN"/>
    <property type="match status" value="1"/>
</dbReference>
<evidence type="ECO:0000313" key="3">
    <source>
        <dbReference type="WBParaSite" id="PDA_v2.g10320.t1"/>
    </source>
</evidence>
<dbReference type="AlphaFoldDB" id="A0A914NY57"/>
<sequence>MLLKGVNQIICGSLAPFEIPRQQSDEAATPEVAEFRASQTLLNPNEIPPSSGTTNASMAQLSIRENSVCENDMIERPAFKDYPIGYLYDAHHESFTGTSLFSSDPKVNERPHRTQSTETFYRETINKKRDIFEYSAEFSTSVLCDIFEAKGHSKYLSTSAFNGRKATAYHISKTTTKREVLNLNDDTVKEQICPDGIKKSQATHVITAITYGGYATVGVSYEREENESEEDADKKIEAALNLFSLFKASGGVGEHSNTTDFSENKGFKFECRFDGGNLPSGKALPKTIEEAVVFMSEVPSWISDSGGILL</sequence>
<reference evidence="3" key="1">
    <citation type="submission" date="2022-11" db="UniProtKB">
        <authorList>
            <consortium name="WormBaseParasite"/>
        </authorList>
    </citation>
    <scope>IDENTIFICATION</scope>
</reference>
<evidence type="ECO:0000313" key="2">
    <source>
        <dbReference type="Proteomes" id="UP000887578"/>
    </source>
</evidence>
<accession>A0A914NY57</accession>
<dbReference type="PANTHER" id="PTHR31594">
    <property type="entry name" value="AIG1-TYPE G DOMAIN-CONTAINING PROTEIN"/>
    <property type="match status" value="1"/>
</dbReference>
<dbReference type="InterPro" id="IPR052090">
    <property type="entry name" value="Cytolytic_pore-forming_toxin"/>
</dbReference>
<dbReference type="Proteomes" id="UP000887578">
    <property type="component" value="Unplaced"/>
</dbReference>
<dbReference type="Pfam" id="PF24674">
    <property type="entry name" value="MACPF_SNTX"/>
    <property type="match status" value="1"/>
</dbReference>
<name>A0A914NY57_9BILA</name>
<dbReference type="WBParaSite" id="PDA_v2.g10320.t1">
    <property type="protein sequence ID" value="PDA_v2.g10320.t1"/>
    <property type="gene ID" value="PDA_v2.g10320"/>
</dbReference>
<feature type="domain" description="SNTX MACPF/CDC-like" evidence="1">
    <location>
        <begin position="76"/>
        <end position="246"/>
    </location>
</feature>
<evidence type="ECO:0000259" key="1">
    <source>
        <dbReference type="Pfam" id="PF24674"/>
    </source>
</evidence>
<keyword evidence="2" id="KW-1185">Reference proteome</keyword>
<proteinExistence type="predicted"/>
<organism evidence="2 3">
    <name type="scientific">Panagrolaimus davidi</name>
    <dbReference type="NCBI Taxonomy" id="227884"/>
    <lineage>
        <taxon>Eukaryota</taxon>
        <taxon>Metazoa</taxon>
        <taxon>Ecdysozoa</taxon>
        <taxon>Nematoda</taxon>
        <taxon>Chromadorea</taxon>
        <taxon>Rhabditida</taxon>
        <taxon>Tylenchina</taxon>
        <taxon>Panagrolaimomorpha</taxon>
        <taxon>Panagrolaimoidea</taxon>
        <taxon>Panagrolaimidae</taxon>
        <taxon>Panagrolaimus</taxon>
    </lineage>
</organism>
<dbReference type="InterPro" id="IPR056072">
    <property type="entry name" value="SNTX_MACPF/CDC-like_dom"/>
</dbReference>